<protein>
    <submittedName>
        <fullName evidence="2">Uncharacterized protein</fullName>
    </submittedName>
</protein>
<dbReference type="RefSeq" id="XP_066664926.1">
    <property type="nucleotide sequence ID" value="XM_066815636.1"/>
</dbReference>
<gene>
    <name evidence="2" type="ORF">PG997_011321</name>
</gene>
<name>A0ABR1VMP9_9PEZI</name>
<proteinExistence type="predicted"/>
<evidence type="ECO:0000313" key="3">
    <source>
        <dbReference type="Proteomes" id="UP001433268"/>
    </source>
</evidence>
<organism evidence="2 3">
    <name type="scientific">Apiospora hydei</name>
    <dbReference type="NCBI Taxonomy" id="1337664"/>
    <lineage>
        <taxon>Eukaryota</taxon>
        <taxon>Fungi</taxon>
        <taxon>Dikarya</taxon>
        <taxon>Ascomycota</taxon>
        <taxon>Pezizomycotina</taxon>
        <taxon>Sordariomycetes</taxon>
        <taxon>Xylariomycetidae</taxon>
        <taxon>Amphisphaeriales</taxon>
        <taxon>Apiosporaceae</taxon>
        <taxon>Apiospora</taxon>
    </lineage>
</organism>
<reference evidence="2 3" key="1">
    <citation type="submission" date="2023-01" db="EMBL/GenBank/DDBJ databases">
        <title>Analysis of 21 Apiospora genomes using comparative genomics revels a genus with tremendous synthesis potential of carbohydrate active enzymes and secondary metabolites.</title>
        <authorList>
            <person name="Sorensen T."/>
        </authorList>
    </citation>
    <scope>NUCLEOTIDE SEQUENCE [LARGE SCALE GENOMIC DNA]</scope>
    <source>
        <strain evidence="2 3">CBS 114990</strain>
    </source>
</reference>
<keyword evidence="3" id="KW-1185">Reference proteome</keyword>
<dbReference type="GeneID" id="92048696"/>
<feature type="region of interest" description="Disordered" evidence="1">
    <location>
        <begin position="55"/>
        <end position="81"/>
    </location>
</feature>
<dbReference type="EMBL" id="JAQQWN010000008">
    <property type="protein sequence ID" value="KAK8071118.1"/>
    <property type="molecule type" value="Genomic_DNA"/>
</dbReference>
<evidence type="ECO:0000256" key="1">
    <source>
        <dbReference type="SAM" id="MobiDB-lite"/>
    </source>
</evidence>
<sequence length="81" mass="9568">MGKYNTTAYLIYRRKSREPTRAGGGYIGKRFLLCRLIIFQCQDVYSLQDRNGHWRSGTARARRRQSTMAIQGREKKKREVL</sequence>
<comment type="caution">
    <text evidence="2">The sequence shown here is derived from an EMBL/GenBank/DDBJ whole genome shotgun (WGS) entry which is preliminary data.</text>
</comment>
<dbReference type="Proteomes" id="UP001433268">
    <property type="component" value="Unassembled WGS sequence"/>
</dbReference>
<accession>A0ABR1VMP9</accession>
<evidence type="ECO:0000313" key="2">
    <source>
        <dbReference type="EMBL" id="KAK8071118.1"/>
    </source>
</evidence>